<protein>
    <submittedName>
        <fullName evidence="1">DUF2461 domain-containing protein</fullName>
    </submittedName>
</protein>
<accession>A0A4Y9SSZ9</accession>
<dbReference type="InterPro" id="IPR015996">
    <property type="entry name" value="UCP028451"/>
</dbReference>
<evidence type="ECO:0000313" key="2">
    <source>
        <dbReference type="Proteomes" id="UP000297258"/>
    </source>
</evidence>
<dbReference type="Pfam" id="PF09365">
    <property type="entry name" value="DUF2461"/>
    <property type="match status" value="1"/>
</dbReference>
<organism evidence="1 2">
    <name type="scientific">Massilia horti</name>
    <dbReference type="NCBI Taxonomy" id="2562153"/>
    <lineage>
        <taxon>Bacteria</taxon>
        <taxon>Pseudomonadati</taxon>
        <taxon>Pseudomonadota</taxon>
        <taxon>Betaproteobacteria</taxon>
        <taxon>Burkholderiales</taxon>
        <taxon>Oxalobacteraceae</taxon>
        <taxon>Telluria group</taxon>
        <taxon>Massilia</taxon>
    </lineage>
</organism>
<dbReference type="PANTHER" id="PTHR36452">
    <property type="entry name" value="CHROMOSOME 12, WHOLE GENOME SHOTGUN SEQUENCE"/>
    <property type="match status" value="1"/>
</dbReference>
<name>A0A4Y9SSZ9_9BURK</name>
<comment type="caution">
    <text evidence="1">The sequence shown here is derived from an EMBL/GenBank/DDBJ whole genome shotgun (WGS) entry which is preliminary data.</text>
</comment>
<evidence type="ECO:0000313" key="1">
    <source>
        <dbReference type="EMBL" id="TFW29741.1"/>
    </source>
</evidence>
<dbReference type="OrthoDB" id="9794241at2"/>
<dbReference type="AlphaFoldDB" id="A0A4Y9SSZ9"/>
<keyword evidence="2" id="KW-1185">Reference proteome</keyword>
<reference evidence="1 2" key="1">
    <citation type="submission" date="2019-03" db="EMBL/GenBank/DDBJ databases">
        <title>Draft genome of Massilia hortus sp. nov., a novel bacterial species of the Oxalobacteraceae family.</title>
        <authorList>
            <person name="Peta V."/>
            <person name="Raths R."/>
            <person name="Bucking H."/>
        </authorList>
    </citation>
    <scope>NUCLEOTIDE SEQUENCE [LARGE SCALE GENOMIC DNA]</scope>
    <source>
        <strain evidence="1 2">ONC3</strain>
    </source>
</reference>
<dbReference type="PIRSF" id="PIRSF028451">
    <property type="entry name" value="UCP028451"/>
    <property type="match status" value="1"/>
</dbReference>
<dbReference type="EMBL" id="SPUM01000121">
    <property type="protein sequence ID" value="TFW29741.1"/>
    <property type="molecule type" value="Genomic_DNA"/>
</dbReference>
<dbReference type="InterPro" id="IPR012808">
    <property type="entry name" value="CHP02453"/>
</dbReference>
<dbReference type="Proteomes" id="UP000297258">
    <property type="component" value="Unassembled WGS sequence"/>
</dbReference>
<dbReference type="PANTHER" id="PTHR36452:SF1">
    <property type="entry name" value="DUF2461 DOMAIN-CONTAINING PROTEIN"/>
    <property type="match status" value="1"/>
</dbReference>
<sequence>MHLHDLTRFLSELNENNNRPWFLWNKPRYDILRAEFLDVVTELIRGVSKFDRSVAACDPKKAVFRFHRDTRFSKDKTPYKTHFSAGIAPGDKRRPSEGAGPTYYFHIERNGRLLFGAGEYMPPAPRLKAIREHVVNDAPGFMKMLKNKQQRATYGDLRHDEGKLQRPPKGIDPDHPLVEYLKLKSYFVWTEVELNLDAPDQLVPTLARGFKDASALVTWLRGVPQTHQEQ</sequence>
<gene>
    <name evidence="1" type="ORF">E4O92_18145</name>
</gene>
<dbReference type="RefSeq" id="WP_135191059.1">
    <property type="nucleotide sequence ID" value="NZ_SPUM01000121.1"/>
</dbReference>
<proteinExistence type="predicted"/>
<dbReference type="NCBIfam" id="TIGR02453">
    <property type="entry name" value="TIGR02453 family protein"/>
    <property type="match status" value="1"/>
</dbReference>